<evidence type="ECO:0000313" key="1">
    <source>
        <dbReference type="EMBL" id="MBX50317.1"/>
    </source>
</evidence>
<dbReference type="AlphaFoldDB" id="A0A2P2P6K0"/>
<sequence>MKVYPCFYSTHSHKPFLLLP</sequence>
<proteinExistence type="predicted"/>
<accession>A0A2P2P6K0</accession>
<name>A0A2P2P6K0_RHIMU</name>
<organism evidence="1">
    <name type="scientific">Rhizophora mucronata</name>
    <name type="common">Asiatic mangrove</name>
    <dbReference type="NCBI Taxonomy" id="61149"/>
    <lineage>
        <taxon>Eukaryota</taxon>
        <taxon>Viridiplantae</taxon>
        <taxon>Streptophyta</taxon>
        <taxon>Embryophyta</taxon>
        <taxon>Tracheophyta</taxon>
        <taxon>Spermatophyta</taxon>
        <taxon>Magnoliopsida</taxon>
        <taxon>eudicotyledons</taxon>
        <taxon>Gunneridae</taxon>
        <taxon>Pentapetalae</taxon>
        <taxon>rosids</taxon>
        <taxon>fabids</taxon>
        <taxon>Malpighiales</taxon>
        <taxon>Rhizophoraceae</taxon>
        <taxon>Rhizophora</taxon>
    </lineage>
</organism>
<dbReference type="EMBL" id="GGEC01069833">
    <property type="protein sequence ID" value="MBX50317.1"/>
    <property type="molecule type" value="Transcribed_RNA"/>
</dbReference>
<protein>
    <submittedName>
        <fullName evidence="1">Uncharacterized protein</fullName>
    </submittedName>
</protein>
<reference evidence="1" key="1">
    <citation type="submission" date="2018-02" db="EMBL/GenBank/DDBJ databases">
        <title>Rhizophora mucronata_Transcriptome.</title>
        <authorList>
            <person name="Meera S.P."/>
            <person name="Sreeshan A."/>
            <person name="Augustine A."/>
        </authorList>
    </citation>
    <scope>NUCLEOTIDE SEQUENCE</scope>
    <source>
        <tissue evidence="1">Leaf</tissue>
    </source>
</reference>